<keyword evidence="3" id="KW-0547">Nucleotide-binding</keyword>
<evidence type="ECO:0000256" key="4">
    <source>
        <dbReference type="ARBA" id="ARBA00022840"/>
    </source>
</evidence>
<dbReference type="PANTHER" id="PTHR43117">
    <property type="entry name" value="OSMOPROTECTANT IMPORT ATP-BINDING PROTEIN OSMV"/>
    <property type="match status" value="1"/>
</dbReference>
<evidence type="ECO:0000256" key="1">
    <source>
        <dbReference type="ARBA" id="ARBA00005417"/>
    </source>
</evidence>
<evidence type="ECO:0000313" key="8">
    <source>
        <dbReference type="Proteomes" id="UP000186112"/>
    </source>
</evidence>
<evidence type="ECO:0000259" key="6">
    <source>
        <dbReference type="PROSITE" id="PS50893"/>
    </source>
</evidence>
<proteinExistence type="inferred from homology"/>
<dbReference type="InterPro" id="IPR017871">
    <property type="entry name" value="ABC_transporter-like_CS"/>
</dbReference>
<evidence type="ECO:0000256" key="5">
    <source>
        <dbReference type="ARBA" id="ARBA00066388"/>
    </source>
</evidence>
<evidence type="ECO:0000313" key="7">
    <source>
        <dbReference type="EMBL" id="OLS02344.1"/>
    </source>
</evidence>
<dbReference type="SUPFAM" id="SSF52540">
    <property type="entry name" value="P-loop containing nucleoside triphosphate hydrolases"/>
    <property type="match status" value="1"/>
</dbReference>
<comment type="caution">
    <text evidence="7">The sequence shown here is derived from an EMBL/GenBank/DDBJ whole genome shotgun (WGS) entry which is preliminary data.</text>
</comment>
<dbReference type="InterPro" id="IPR003593">
    <property type="entry name" value="AAA+_ATPase"/>
</dbReference>
<dbReference type="EMBL" id="LTDM01000032">
    <property type="protein sequence ID" value="OLS02344.1"/>
    <property type="molecule type" value="Genomic_DNA"/>
</dbReference>
<dbReference type="FunFam" id="3.40.50.300:FF:000425">
    <property type="entry name" value="Probable ABC transporter, ATP-binding subunit"/>
    <property type="match status" value="1"/>
</dbReference>
<keyword evidence="4 7" id="KW-0067">ATP-binding</keyword>
<reference evidence="7 8" key="1">
    <citation type="submission" date="2016-02" db="EMBL/GenBank/DDBJ databases">
        <title>Genome sequence of Tissierella creatinophila DSM 6911.</title>
        <authorList>
            <person name="Poehlein A."/>
            <person name="Daniel R."/>
        </authorList>
    </citation>
    <scope>NUCLEOTIDE SEQUENCE [LARGE SCALE GENOMIC DNA]</scope>
    <source>
        <strain evidence="7 8">DSM 6911</strain>
    </source>
</reference>
<dbReference type="PROSITE" id="PS50893">
    <property type="entry name" value="ABC_TRANSPORTER_2"/>
    <property type="match status" value="1"/>
</dbReference>
<dbReference type="InterPro" id="IPR003439">
    <property type="entry name" value="ABC_transporter-like_ATP-bd"/>
</dbReference>
<keyword evidence="2" id="KW-0813">Transport</keyword>
<name>A0A1U7M4U5_TISCR</name>
<accession>A0A1U7M4U5</accession>
<sequence length="233" mass="26395">MIEISFKNIKKIYPGEKIALDDLNLEIKKGEFLTVIGPSGCGKTTLLKMINGLVMPTQGELLIHGKNIKDIDIIALRRKIGYVIQQIGLFPHLNIEKNISYVLKIMGVEEDKRRKRAEELLSLVGLEKETLEMYPRELSGGQQQRIGVIRALAADPPIILMDEPFGAIDEITRKTLQDELLKLQERLKKTIVFITHDIEEAMKLGDRIALINKGKLEQIASSKEMFLILELLL</sequence>
<dbReference type="SMART" id="SM00382">
    <property type="entry name" value="AAA"/>
    <property type="match status" value="1"/>
</dbReference>
<dbReference type="GO" id="GO:0015418">
    <property type="term" value="F:ABC-type quaternary ammonium compound transporting activity"/>
    <property type="evidence" value="ECO:0007669"/>
    <property type="project" value="UniProtKB-EC"/>
</dbReference>
<dbReference type="GO" id="GO:0005524">
    <property type="term" value="F:ATP binding"/>
    <property type="evidence" value="ECO:0007669"/>
    <property type="project" value="UniProtKB-KW"/>
</dbReference>
<dbReference type="Gene3D" id="3.40.50.300">
    <property type="entry name" value="P-loop containing nucleotide triphosphate hydrolases"/>
    <property type="match status" value="1"/>
</dbReference>
<gene>
    <name evidence="7" type="primary">opuBA</name>
    <name evidence="7" type="ORF">TICRE_17310</name>
</gene>
<dbReference type="EC" id="7.6.2.9" evidence="5"/>
<dbReference type="Proteomes" id="UP000186112">
    <property type="component" value="Unassembled WGS sequence"/>
</dbReference>
<dbReference type="RefSeq" id="WP_075727129.1">
    <property type="nucleotide sequence ID" value="NZ_LTDM01000032.1"/>
</dbReference>
<organism evidence="7 8">
    <name type="scientific">Tissierella creatinophila DSM 6911</name>
    <dbReference type="NCBI Taxonomy" id="1123403"/>
    <lineage>
        <taxon>Bacteria</taxon>
        <taxon>Bacillati</taxon>
        <taxon>Bacillota</taxon>
        <taxon>Tissierellia</taxon>
        <taxon>Tissierellales</taxon>
        <taxon>Tissierellaceae</taxon>
        <taxon>Tissierella</taxon>
    </lineage>
</organism>
<dbReference type="Pfam" id="PF00005">
    <property type="entry name" value="ABC_tran"/>
    <property type="match status" value="1"/>
</dbReference>
<dbReference type="AlphaFoldDB" id="A0A1U7M4U5"/>
<evidence type="ECO:0000256" key="2">
    <source>
        <dbReference type="ARBA" id="ARBA00022448"/>
    </source>
</evidence>
<dbReference type="GO" id="GO:0016887">
    <property type="term" value="F:ATP hydrolysis activity"/>
    <property type="evidence" value="ECO:0007669"/>
    <property type="project" value="InterPro"/>
</dbReference>
<feature type="domain" description="ABC transporter" evidence="6">
    <location>
        <begin position="4"/>
        <end position="231"/>
    </location>
</feature>
<comment type="similarity">
    <text evidence="1">Belongs to the ABC transporter superfamily.</text>
</comment>
<dbReference type="InterPro" id="IPR027417">
    <property type="entry name" value="P-loop_NTPase"/>
</dbReference>
<keyword evidence="8" id="KW-1185">Reference proteome</keyword>
<evidence type="ECO:0000256" key="3">
    <source>
        <dbReference type="ARBA" id="ARBA00022741"/>
    </source>
</evidence>
<dbReference type="PROSITE" id="PS00211">
    <property type="entry name" value="ABC_TRANSPORTER_1"/>
    <property type="match status" value="1"/>
</dbReference>
<protein>
    <recommendedName>
        <fullName evidence="5">ABC-type quaternary amine transporter</fullName>
        <ecNumber evidence="5">7.6.2.9</ecNumber>
    </recommendedName>
</protein>
<dbReference type="OrthoDB" id="9802264at2"/>
<dbReference type="PANTHER" id="PTHR43117:SF4">
    <property type="entry name" value="OSMOPROTECTANT IMPORT ATP-BINDING PROTEIN OSMV"/>
    <property type="match status" value="1"/>
</dbReference>